<feature type="compositionally biased region" description="Polar residues" evidence="6">
    <location>
        <begin position="2927"/>
        <end position="2937"/>
    </location>
</feature>
<feature type="domain" description="C2H2-type" evidence="7">
    <location>
        <begin position="3195"/>
        <end position="3223"/>
    </location>
</feature>
<feature type="region of interest" description="Disordered" evidence="6">
    <location>
        <begin position="1865"/>
        <end position="1938"/>
    </location>
</feature>
<feature type="region of interest" description="Disordered" evidence="6">
    <location>
        <begin position="3645"/>
        <end position="3690"/>
    </location>
</feature>
<feature type="compositionally biased region" description="Low complexity" evidence="6">
    <location>
        <begin position="3645"/>
        <end position="3655"/>
    </location>
</feature>
<dbReference type="GO" id="GO:0000978">
    <property type="term" value="F:RNA polymerase II cis-regulatory region sequence-specific DNA binding"/>
    <property type="evidence" value="ECO:0007669"/>
    <property type="project" value="TreeGrafter"/>
</dbReference>
<feature type="compositionally biased region" description="Basic and acidic residues" evidence="6">
    <location>
        <begin position="1"/>
        <end position="10"/>
    </location>
</feature>
<feature type="region of interest" description="Disordered" evidence="6">
    <location>
        <begin position="828"/>
        <end position="929"/>
    </location>
</feature>
<evidence type="ECO:0000256" key="1">
    <source>
        <dbReference type="ARBA" id="ARBA00022723"/>
    </source>
</evidence>
<feature type="compositionally biased region" description="Low complexity" evidence="6">
    <location>
        <begin position="3013"/>
        <end position="3029"/>
    </location>
</feature>
<dbReference type="KEGG" id="lgi:LOTGIDRAFT_173519"/>
<feature type="compositionally biased region" description="Low complexity" evidence="6">
    <location>
        <begin position="2981"/>
        <end position="2991"/>
    </location>
</feature>
<feature type="compositionally biased region" description="Polar residues" evidence="6">
    <location>
        <begin position="647"/>
        <end position="657"/>
    </location>
</feature>
<feature type="region of interest" description="Disordered" evidence="6">
    <location>
        <begin position="1"/>
        <end position="30"/>
    </location>
</feature>
<feature type="compositionally biased region" description="Polar residues" evidence="6">
    <location>
        <begin position="3679"/>
        <end position="3689"/>
    </location>
</feature>
<reference evidence="8 9" key="1">
    <citation type="journal article" date="2013" name="Nature">
        <title>Insights into bilaterian evolution from three spiralian genomes.</title>
        <authorList>
            <person name="Simakov O."/>
            <person name="Marletaz F."/>
            <person name="Cho S.J."/>
            <person name="Edsinger-Gonzales E."/>
            <person name="Havlak P."/>
            <person name="Hellsten U."/>
            <person name="Kuo D.H."/>
            <person name="Larsson T."/>
            <person name="Lv J."/>
            <person name="Arendt D."/>
            <person name="Savage R."/>
            <person name="Osoegawa K."/>
            <person name="de Jong P."/>
            <person name="Grimwood J."/>
            <person name="Chapman J.A."/>
            <person name="Shapiro H."/>
            <person name="Aerts A."/>
            <person name="Otillar R.P."/>
            <person name="Terry A.Y."/>
            <person name="Boore J.L."/>
            <person name="Grigoriev I.V."/>
            <person name="Lindberg D.R."/>
            <person name="Seaver E.C."/>
            <person name="Weisblat D.A."/>
            <person name="Putnam N.H."/>
            <person name="Rokhsar D.S."/>
        </authorList>
    </citation>
    <scope>NUCLEOTIDE SEQUENCE [LARGE SCALE GENOMIC DNA]</scope>
</reference>
<dbReference type="PROSITE" id="PS00028">
    <property type="entry name" value="ZINC_FINGER_C2H2_1"/>
    <property type="match status" value="4"/>
</dbReference>
<dbReference type="EMBL" id="KB200907">
    <property type="protein sequence ID" value="ESO99802.1"/>
    <property type="molecule type" value="Genomic_DNA"/>
</dbReference>
<feature type="compositionally biased region" description="Basic and acidic residues" evidence="6">
    <location>
        <begin position="426"/>
        <end position="439"/>
    </location>
</feature>
<keyword evidence="2" id="KW-0677">Repeat</keyword>
<dbReference type="Gene3D" id="3.30.160.60">
    <property type="entry name" value="Classic Zinc Finger"/>
    <property type="match status" value="3"/>
</dbReference>
<feature type="compositionally biased region" description="Polar residues" evidence="6">
    <location>
        <begin position="3656"/>
        <end position="3673"/>
    </location>
</feature>
<feature type="compositionally biased region" description="Polar residues" evidence="6">
    <location>
        <begin position="1109"/>
        <end position="1120"/>
    </location>
</feature>
<dbReference type="OrthoDB" id="6160531at2759"/>
<feature type="compositionally biased region" description="Low complexity" evidence="6">
    <location>
        <begin position="2204"/>
        <end position="2216"/>
    </location>
</feature>
<feature type="compositionally biased region" description="Basic and acidic residues" evidence="6">
    <location>
        <begin position="882"/>
        <end position="901"/>
    </location>
</feature>
<feature type="compositionally biased region" description="Basic and acidic residues" evidence="6">
    <location>
        <begin position="725"/>
        <end position="734"/>
    </location>
</feature>
<feature type="compositionally biased region" description="Basic and acidic residues" evidence="6">
    <location>
        <begin position="2171"/>
        <end position="2181"/>
    </location>
</feature>
<feature type="compositionally biased region" description="Basic residues" evidence="6">
    <location>
        <begin position="2992"/>
        <end position="3012"/>
    </location>
</feature>
<feature type="region of interest" description="Disordered" evidence="6">
    <location>
        <begin position="3277"/>
        <end position="3379"/>
    </location>
</feature>
<feature type="compositionally biased region" description="Polar residues" evidence="6">
    <location>
        <begin position="3573"/>
        <end position="3596"/>
    </location>
</feature>
<feature type="compositionally biased region" description="Polar residues" evidence="6">
    <location>
        <begin position="280"/>
        <end position="305"/>
    </location>
</feature>
<feature type="region of interest" description="Disordered" evidence="6">
    <location>
        <begin position="2160"/>
        <end position="2232"/>
    </location>
</feature>
<gene>
    <name evidence="8" type="ORF">LOTGIDRAFT_173519</name>
</gene>
<feature type="region of interest" description="Disordered" evidence="6">
    <location>
        <begin position="3559"/>
        <end position="3600"/>
    </location>
</feature>
<accession>V4ARB9</accession>
<feature type="compositionally biased region" description="Polar residues" evidence="6">
    <location>
        <begin position="3329"/>
        <end position="3349"/>
    </location>
</feature>
<feature type="domain" description="C2H2-type" evidence="7">
    <location>
        <begin position="3385"/>
        <end position="3413"/>
    </location>
</feature>
<feature type="region of interest" description="Disordered" evidence="6">
    <location>
        <begin position="2776"/>
        <end position="2858"/>
    </location>
</feature>
<feature type="compositionally biased region" description="Basic and acidic residues" evidence="6">
    <location>
        <begin position="661"/>
        <end position="706"/>
    </location>
</feature>
<feature type="region of interest" description="Disordered" evidence="6">
    <location>
        <begin position="513"/>
        <end position="534"/>
    </location>
</feature>
<keyword evidence="1" id="KW-0479">Metal-binding</keyword>
<dbReference type="HOGENOM" id="CLU_224296_0_0_1"/>
<feature type="compositionally biased region" description="Polar residues" evidence="6">
    <location>
        <begin position="514"/>
        <end position="528"/>
    </location>
</feature>
<dbReference type="InterPro" id="IPR050329">
    <property type="entry name" value="GLI_C2H2-zinc-finger"/>
</dbReference>
<feature type="compositionally biased region" description="Low complexity" evidence="6">
    <location>
        <begin position="1919"/>
        <end position="1938"/>
    </location>
</feature>
<keyword evidence="4" id="KW-0862">Zinc</keyword>
<dbReference type="GO" id="GO:0000981">
    <property type="term" value="F:DNA-binding transcription factor activity, RNA polymerase II-specific"/>
    <property type="evidence" value="ECO:0007669"/>
    <property type="project" value="TreeGrafter"/>
</dbReference>
<dbReference type="PROSITE" id="PS50157">
    <property type="entry name" value="ZINC_FINGER_C2H2_2"/>
    <property type="match status" value="3"/>
</dbReference>
<evidence type="ECO:0000313" key="9">
    <source>
        <dbReference type="Proteomes" id="UP000030746"/>
    </source>
</evidence>
<evidence type="ECO:0000256" key="2">
    <source>
        <dbReference type="ARBA" id="ARBA00022737"/>
    </source>
</evidence>
<feature type="compositionally biased region" description="Polar residues" evidence="6">
    <location>
        <begin position="1865"/>
        <end position="1900"/>
    </location>
</feature>
<evidence type="ECO:0000259" key="7">
    <source>
        <dbReference type="PROSITE" id="PS50157"/>
    </source>
</evidence>
<feature type="region of interest" description="Disordered" evidence="6">
    <location>
        <begin position="2927"/>
        <end position="3065"/>
    </location>
</feature>
<evidence type="ECO:0000313" key="8">
    <source>
        <dbReference type="EMBL" id="ESO99802.1"/>
    </source>
</evidence>
<feature type="compositionally biased region" description="Basic and acidic residues" evidence="6">
    <location>
        <begin position="2830"/>
        <end position="2849"/>
    </location>
</feature>
<feature type="region of interest" description="Disordered" evidence="6">
    <location>
        <begin position="411"/>
        <end position="449"/>
    </location>
</feature>
<sequence>MADDSRRNLLDDFISSPNPQAEISSLTADNEQAPITHDQGIICPDKDLNQAISNCLPHTIAQNVTILEDSKDGEAVIGKEKQATDLNIPSYSDESLRDEDGPVFAQSNTDCVNFSLESNVSSEEQSSLHIEGEGLEEWNESKETVPNNGEEESTKVCLPENVVLVGISSPILDGSSEFLFKIEDIRSVVSEVFQDAQAYTNEFVGGDVPKESKQLSSEYISKNTRKPEAEGVVCNLVSSSKTKLEMGSFPESCPSSNTDHSVFTEADLSETLVSVDSGDFSESLSVSDDPPSQNKASLLPSSTNKPETKETFELATKNDSQPQEDFVSGGQQELNKKVMDPATSIILETQEVRNTFASDNPQSQSKDSLNPVSIDEPESPVDRYGPQKLLLPTLSKDLEFQDPVDKYGLQSNRINYPTANDGLQKSLDKKTRKDPETKKTQNPAIDSPKTMELWDPEKKINKSGIDTPEYRTDMSDSSDILVIVPSNKEYLQPNDNADSSFSTISQMEKMEISTPESSNNSSFEQSTEPDFAKDLQCSTITDTDFTSSLYESVDKPTDEVPITVLGLSDEFQTDRQVPLTIPTNTMRSESELPVTSEVDFKNELLKDACKSSSNVDQLDEINAATSSTSVIFGQKETHTFRPVDMSTDLQNSSIEESSSFEDNRLYIDEDKMSPEEYSEKLKEKTEKSQEKKSTQNETKMIERGHNEQLLVMNPEDFTTSNSTTSKDKSDRLAHQNEEASYISDHVDEKNCLGGFKVACDKTEAFTNQEDAESLIAVSQGFSLDDMTATPDEADNPHVPKQFGPFDSDSIIVINAAIIQRKAEDSQLPYKNIHPNNCSDTVFKSNDTEENSGKTLHVKETESGGNEDLLEKTPNEDSTATTDDPKKTPKESKGSKVKERRSSGNRRRSSNALNDEDESSSEDEDDDQNTVLGKDFEILHKKGTNRFACSCGFAEEEQYFATHLVRSHLIYKPFRCAYCKRCLLNKNYMKIHIREKHREEGQRPMLKEWSLVGLKKAEMLCQRARKSGKFVHNAKKNMAEAEAAKYSSMVNDVVRHKHLSEPTLIQPKPVTERSHPTELPVLKFVSRSARQASLDVDKSKPLQDTVVPRPQSSFGDANRTNSKTRHNSDGKGYGETQIKNQDSPTGKIKKNSHTSGIDKSNESSPKSSSSLPSRFVLIAPKEQDYPVQTFDVSAFNLIQSPQIRTSASNVYPPSYRNHHLPVLTSQEFQSNSAVQEKSFPCTWSQTNQILPSEEQIVPVMQNQNKSRSPVATTSTSTQHHYSPYEQTSVSNQNFSTVPSGMFSPENLPGVKSYHSSSVQQQQQRVLDRSDHNPQIFSASSNIGSSKHSVTKSANQASTVVHLLTKVQQSRNKTESVEHQHVRHLNIDHQSRMVNQLSGSPRNTQEAFITTATDLEVMVQSNRNQLLTHDLLSNCDSKLQNVQHVTATSASSQNLSTSLTPMTSSQDLNNPPTAICTPITLIPHMPKGITVSANPAKMQYPVTSSQTSWNSKSDLPTQTALQQPENIPEEASLIRADSEPRIRALLKLTDTKFRFTDGVYQCLEHKKNWKSRENFWWHVWGHLHMFQSEKRFCTYCYDVLSVFPKCRSVDKLLLKIEQNLGENPPEINPQYNQEATNANVKDSGSNNQMSTLIKVETSVENRFDSNNVSTAILIDSDGEPSHPSTDSENGADSVDVAIEKLKAFIAQNKTLEATHVICPPDIIEQRRVLALKIKSMFVQFEKREEELENRPPKTEEEKNCDRLKILRSIQGRLLQKNNPCISQNEENARNIAKLHILKEVTKVFGNDLNSTTSATSDAGEMIHIVSKIASAPSSVIDPAASVDSDVGQVSDRTTPIEPYTISHSSVAVSGRTTHESGTVSVSSANGGTTLNETDTGSGSSVVTRKRITPNRTHAVHASSFETSGRSPPTEPSTSSVVVSGRNTPYESGTVTASSIVSKSFQSVGPSQFFSCSLCRFSTLFALKFKKHLEEHEGQDILCIHCGYSSFDLKEFFKHFRGHCKTNPGLATFVCVWKSCKKYQRNKLAEFMHHLKMYHSKDDLTCCCCKSVFPSLDLFQAHLRSSLLTIVKCPHCQAKATDKKSMLQHIANYHPKKGRMISITKHLICNDRKLHGFDPLKMLAFQTEWLNQDEGDDDDVEFIEYIEAPPGHATNRPEPLEVKKEMGSRESSSSTTRNLSESQNLDPAKNTTEMLTSTTSSTTRNQLESRNQDSATEAPNANKAGIVHDSSLGETHFQLPSSSLSSLKEPVSESPQDHLKYRCHQCSFVAERSSILDDHLYKHRNLHQIDDEKDFSCMFCPTTFNDLTEMENHLQHHDEKISFTMYECTLDGFKTNQLHCLKTHIKDDLHQNHSNLNDMIRTSTVMLETKVSRCSKCDYKGIGKSSVMKHEMIHQAPKTAPREIAVSQQIVKASEMKHEIVNQAPKTEEENPYSDEFGRAFQKQSIHEAAKRPQVNIAVSQQHRNVSVHEAGKTAPEEIRQCGKAPVTKQEIINDASKTTQENIAPQPVKSKIDKFEPLKFEFKNSESVCSKKCIPKSGKDDSHQPTVESNIVSESYDDIHCVYKVTMGTSADRGTYFDQFDEKISKLYSSKDHLYHCRVCEKRCKMKRAIHDHLGKHLNIPYLCEICDYEDKLFSLLSSHMKDVHHIDNVRVIFPKNWQNKIDKLLKPTCDDGQAVGKVVREEKEQSMLMKRRFFVQGSKGIQTWTVDAKASKDLAVPVISLEKNDVESSDVDFYSDNCGTVENCDDAMDLSEIYPSTRGKLKRKISYESPTSQSKDEASDASSTSKVKKRKKSAVIGNHMPEIDKKKQLSSKDSSASKKRDKFPDTKKSKEGQNSKHSCSTRAQSSKFLLNAHFVLSSIPNRPRKKTLVSKEKDNFHLIQELCAESEVVESSKISEKTNLSVKPISNTEAKSNIKSFENTGVEQDPEIEKETTLNIKEEPGISEECAEEPKSPKPLKDDATAMVRSSLKSSSASHISKTKSVPKQKSPSKSKSRSPKKSNPMTIKFNFKKSNSSTKVTDSSKITKPSTVNDSAKVTKSTKFIDSLNSNDSDSIDSVYSVDSLNSIDSSTVNDSAKVTKSTKSNSLNSIDSCNSVNSSQSFDSSAVNNFGKETKLTKVTDTSKENVSATKSVKVIDSAIMTDSLDSIDSSKVTDESKTTVPESEFFDDDILLKDEPEQKMFECNQCSAKFYSLFQMQNHQRFLHRSEMKSSPFIKGKIFGQSLKKSPEKNSTIGEAKTFMGIVSSKSTTDACTSKSSTEVKSTLSETSLARSKLHPKSSGLKDSPSKSLKCNPNKPKVTLARGKSGDGSDKSSSTTLQTGTKLDASCSTYGTSSKADTRASPIKKSGILKRKTSSPNSSEPSAKKALTHKHKCSYCEKSFNSLMTLGKHFSLQHTDKGEILWTDVESGCTFNRTGSHFTTSTTCSHPQKFLCYCCDFRAKRRDLVKEHQKERHGQNKQIIKLSEAGQDMDNINTNVKAEKEVLLETIALNETRGVELCQEPGSQGELNCNNNTTTEDSGDKLSSPKTLKVTGCVTPSDTILKLTVPTSSSLSPSDSKFTRSSSDGGSLNVSMESSTSCNKTVSKGDPSFEVSWKMRFLISKAIDNASMKTSSKITSSGSKAASGVQPLIKSSSKCSQSSGSNLFKGSNPCTSPEDSQVQADKPTSDTPKISNIRLSGSDDVHLCPSVERNSAILSKKIPTDNHSRSRFLQKNRIIYNCPFCSYKIHKLYVYSRHLAKHKRFMKVAKKCGACMKNLNEEKTFSRHVCPGTKSAKYIKTSRSDVAVRFVDLIPLLILKDIYSEVQT</sequence>
<dbReference type="Proteomes" id="UP000030746">
    <property type="component" value="Unassembled WGS sequence"/>
</dbReference>
<feature type="compositionally biased region" description="Polar residues" evidence="6">
    <location>
        <begin position="356"/>
        <end position="371"/>
    </location>
</feature>
<feature type="compositionally biased region" description="Polar residues" evidence="6">
    <location>
        <begin position="317"/>
        <end position="333"/>
    </location>
</feature>
<keyword evidence="9" id="KW-1185">Reference proteome</keyword>
<evidence type="ECO:0000256" key="4">
    <source>
        <dbReference type="ARBA" id="ARBA00022833"/>
    </source>
</evidence>
<feature type="domain" description="C2H2-type" evidence="7">
    <location>
        <begin position="973"/>
        <end position="1003"/>
    </location>
</feature>
<protein>
    <recommendedName>
        <fullName evidence="7">C2H2-type domain-containing protein</fullName>
    </recommendedName>
</protein>
<feature type="compositionally biased region" description="Basic and acidic residues" evidence="6">
    <location>
        <begin position="2963"/>
        <end position="2975"/>
    </location>
</feature>
<feature type="compositionally biased region" description="Low complexity" evidence="6">
    <location>
        <begin position="2182"/>
        <end position="2195"/>
    </location>
</feature>
<feature type="region of interest" description="Disordered" evidence="6">
    <location>
        <begin position="280"/>
        <end position="309"/>
    </location>
</feature>
<evidence type="ECO:0000256" key="3">
    <source>
        <dbReference type="ARBA" id="ARBA00022771"/>
    </source>
</evidence>
<proteinExistence type="predicted"/>
<feature type="compositionally biased region" description="Low complexity" evidence="6">
    <location>
        <begin position="1161"/>
        <end position="1170"/>
    </location>
</feature>
<feature type="compositionally biased region" description="Polar residues" evidence="6">
    <location>
        <begin position="411"/>
        <end position="423"/>
    </location>
</feature>
<dbReference type="PANTHER" id="PTHR19818:SF139">
    <property type="entry name" value="PAIR-RULE PROTEIN ODD-PAIRED"/>
    <property type="match status" value="1"/>
</dbReference>
<dbReference type="PANTHER" id="PTHR19818">
    <property type="entry name" value="ZINC FINGER PROTEIN ZIC AND GLI"/>
    <property type="match status" value="1"/>
</dbReference>
<feature type="compositionally biased region" description="Basic and acidic residues" evidence="6">
    <location>
        <begin position="2942"/>
        <end position="2955"/>
    </location>
</feature>
<evidence type="ECO:0000256" key="5">
    <source>
        <dbReference type="PROSITE-ProRule" id="PRU00042"/>
    </source>
</evidence>
<keyword evidence="3 5" id="KW-0863">Zinc-finger</keyword>
<feature type="compositionally biased region" description="Polar residues" evidence="6">
    <location>
        <begin position="3030"/>
        <end position="3056"/>
    </location>
</feature>
<dbReference type="InterPro" id="IPR013087">
    <property type="entry name" value="Znf_C2H2_type"/>
</dbReference>
<name>V4ARB9_LOTGI</name>
<evidence type="ECO:0000256" key="6">
    <source>
        <dbReference type="SAM" id="MobiDB-lite"/>
    </source>
</evidence>
<feature type="compositionally biased region" description="Polar residues" evidence="6">
    <location>
        <begin position="833"/>
        <end position="844"/>
    </location>
</feature>
<feature type="region of interest" description="Disordered" evidence="6">
    <location>
        <begin position="315"/>
        <end position="334"/>
    </location>
</feature>
<feature type="region of interest" description="Disordered" evidence="6">
    <location>
        <begin position="356"/>
        <end position="386"/>
    </location>
</feature>
<dbReference type="GO" id="GO:0008270">
    <property type="term" value="F:zinc ion binding"/>
    <property type="evidence" value="ECO:0007669"/>
    <property type="project" value="UniProtKB-KW"/>
</dbReference>
<feature type="region of interest" description="Disordered" evidence="6">
    <location>
        <begin position="645"/>
        <end position="734"/>
    </location>
</feature>
<organism evidence="8 9">
    <name type="scientific">Lottia gigantea</name>
    <name type="common">Giant owl limpet</name>
    <dbReference type="NCBI Taxonomy" id="225164"/>
    <lineage>
        <taxon>Eukaryota</taxon>
        <taxon>Metazoa</taxon>
        <taxon>Spiralia</taxon>
        <taxon>Lophotrochozoa</taxon>
        <taxon>Mollusca</taxon>
        <taxon>Gastropoda</taxon>
        <taxon>Patellogastropoda</taxon>
        <taxon>Lottioidea</taxon>
        <taxon>Lottiidae</taxon>
        <taxon>Lottia</taxon>
    </lineage>
</organism>
<feature type="compositionally biased region" description="Polar residues" evidence="6">
    <location>
        <begin position="15"/>
        <end position="30"/>
    </location>
</feature>
<feature type="compositionally biased region" description="Polar residues" evidence="6">
    <location>
        <begin position="2217"/>
        <end position="2232"/>
    </location>
</feature>
<dbReference type="SMART" id="SM00355">
    <property type="entry name" value="ZnF_C2H2"/>
    <property type="match status" value="16"/>
</dbReference>
<dbReference type="GO" id="GO:0005634">
    <property type="term" value="C:nucleus"/>
    <property type="evidence" value="ECO:0007669"/>
    <property type="project" value="UniProtKB-ARBA"/>
</dbReference>
<dbReference type="GeneID" id="20242417"/>
<dbReference type="CTD" id="20242417"/>
<dbReference type="RefSeq" id="XP_009049513.1">
    <property type="nucleotide sequence ID" value="XM_009051265.1"/>
</dbReference>
<feature type="region of interest" description="Disordered" evidence="6">
    <location>
        <begin position="1091"/>
        <end position="1170"/>
    </location>
</feature>
<dbReference type="OMA" id="HNPQRVQ"/>
<dbReference type="GO" id="GO:0010604">
    <property type="term" value="P:positive regulation of macromolecule metabolic process"/>
    <property type="evidence" value="ECO:0007669"/>
    <property type="project" value="UniProtKB-ARBA"/>
</dbReference>
<feature type="compositionally biased region" description="Acidic residues" evidence="6">
    <location>
        <begin position="913"/>
        <end position="927"/>
    </location>
</feature>